<dbReference type="KEGG" id="muh:HYN43_004485"/>
<keyword evidence="3" id="KW-1185">Reference proteome</keyword>
<gene>
    <name evidence="2" type="ORF">HYN43_004485</name>
</gene>
<dbReference type="AlphaFoldDB" id="A0A494VKS5"/>
<proteinExistence type="predicted"/>
<dbReference type="Gene3D" id="3.40.50.2000">
    <property type="entry name" value="Glycogen Phosphorylase B"/>
    <property type="match status" value="2"/>
</dbReference>
<dbReference type="Pfam" id="PF09314">
    <property type="entry name" value="DUF1972"/>
    <property type="match status" value="1"/>
</dbReference>
<protein>
    <submittedName>
        <fullName evidence="2">DUF1972 domain-containing protein</fullName>
    </submittedName>
</protein>
<accession>A0A494VKS5</accession>
<evidence type="ECO:0000313" key="2">
    <source>
        <dbReference type="EMBL" id="AYL94599.1"/>
    </source>
</evidence>
<dbReference type="InterPro" id="IPR015393">
    <property type="entry name" value="DUF1972"/>
</dbReference>
<evidence type="ECO:0000313" key="3">
    <source>
        <dbReference type="Proteomes" id="UP000270046"/>
    </source>
</evidence>
<dbReference type="RefSeq" id="WP_119408313.1">
    <property type="nucleotide sequence ID" value="NZ_CP032869.1"/>
</dbReference>
<feature type="domain" description="DUF1972" evidence="1">
    <location>
        <begin position="3"/>
        <end position="174"/>
    </location>
</feature>
<dbReference type="SUPFAM" id="SSF53756">
    <property type="entry name" value="UDP-Glycosyltransferase/glycogen phosphorylase"/>
    <property type="match status" value="1"/>
</dbReference>
<evidence type="ECO:0000259" key="1">
    <source>
        <dbReference type="Pfam" id="PF09314"/>
    </source>
</evidence>
<organism evidence="2 3">
    <name type="scientific">Mucilaginibacter celer</name>
    <dbReference type="NCBI Taxonomy" id="2305508"/>
    <lineage>
        <taxon>Bacteria</taxon>
        <taxon>Pseudomonadati</taxon>
        <taxon>Bacteroidota</taxon>
        <taxon>Sphingobacteriia</taxon>
        <taxon>Sphingobacteriales</taxon>
        <taxon>Sphingobacteriaceae</taxon>
        <taxon>Mucilaginibacter</taxon>
    </lineage>
</organism>
<sequence>MRIAIIGTRGIPNHYGGFEQCAEYLSAGLVKKGYEVVVYNSHNHPYQQKEWNGVEIRHCYDPECKMGTIGQFFYDLNCIKDVRKGNFDIILQLGYTSSSVWSWLFPGNAVVTTNMDGLEWKRAKYSKPVQRFLHFAERLAVKYSDHLIADSLEIQRYLGHKFKKEATFIPYGAEMFETPDQSVLADYDLKPHGYDMLIARMEPENSVETILDGVLRADRHRPFLVVGNANNDFGEYLKLKFAHYPRIRFVGGIYNIGKLNNLRYYSNLYFHGHTVGGTNPSLLEAMASNSLICSHDNKFNRAVLNDDAFYFSTAMDVAEHLRAVEKSAETYQHFLANNTHKIRTVYTCQNIVDAYAAHFEAIKLKDAKTQPALPNAVEVALYLENAQIL</sequence>
<dbReference type="OrthoDB" id="9792269at2"/>
<dbReference type="Proteomes" id="UP000270046">
    <property type="component" value="Chromosome"/>
</dbReference>
<reference evidence="2 3" key="1">
    <citation type="submission" date="2018-10" db="EMBL/GenBank/DDBJ databases">
        <title>Genome sequencing of Mucilaginibacter sp. HYN0043.</title>
        <authorList>
            <person name="Kim M."/>
            <person name="Yi H."/>
        </authorList>
    </citation>
    <scope>NUCLEOTIDE SEQUENCE [LARGE SCALE GENOMIC DNA]</scope>
    <source>
        <strain evidence="2 3">HYN0043</strain>
    </source>
</reference>
<dbReference type="EMBL" id="CP032869">
    <property type="protein sequence ID" value="AYL94599.1"/>
    <property type="molecule type" value="Genomic_DNA"/>
</dbReference>
<name>A0A494VKS5_9SPHI</name>